<dbReference type="Proteomes" id="UP000824540">
    <property type="component" value="Unassembled WGS sequence"/>
</dbReference>
<evidence type="ECO:0000256" key="1">
    <source>
        <dbReference type="SAM" id="MobiDB-lite"/>
    </source>
</evidence>
<name>A0A8T2PMT8_9TELE</name>
<comment type="caution">
    <text evidence="2">The sequence shown here is derived from an EMBL/GenBank/DDBJ whole genome shotgun (WGS) entry which is preliminary data.</text>
</comment>
<dbReference type="AlphaFoldDB" id="A0A8T2PMT8"/>
<feature type="region of interest" description="Disordered" evidence="1">
    <location>
        <begin position="265"/>
        <end position="288"/>
    </location>
</feature>
<protein>
    <submittedName>
        <fullName evidence="2">Uncharacterized protein</fullName>
    </submittedName>
</protein>
<organism evidence="2 3">
    <name type="scientific">Albula glossodonta</name>
    <name type="common">roundjaw bonefish</name>
    <dbReference type="NCBI Taxonomy" id="121402"/>
    <lineage>
        <taxon>Eukaryota</taxon>
        <taxon>Metazoa</taxon>
        <taxon>Chordata</taxon>
        <taxon>Craniata</taxon>
        <taxon>Vertebrata</taxon>
        <taxon>Euteleostomi</taxon>
        <taxon>Actinopterygii</taxon>
        <taxon>Neopterygii</taxon>
        <taxon>Teleostei</taxon>
        <taxon>Albuliformes</taxon>
        <taxon>Albulidae</taxon>
        <taxon>Albula</taxon>
    </lineage>
</organism>
<accession>A0A8T2PMT8</accession>
<evidence type="ECO:0000313" key="3">
    <source>
        <dbReference type="Proteomes" id="UP000824540"/>
    </source>
</evidence>
<evidence type="ECO:0000313" key="2">
    <source>
        <dbReference type="EMBL" id="KAG9351628.1"/>
    </source>
</evidence>
<proteinExistence type="predicted"/>
<gene>
    <name evidence="2" type="ORF">JZ751_022879</name>
</gene>
<keyword evidence="3" id="KW-1185">Reference proteome</keyword>
<feature type="compositionally biased region" description="Basic residues" evidence="1">
    <location>
        <begin position="265"/>
        <end position="276"/>
    </location>
</feature>
<dbReference type="EMBL" id="JAFBMS010000006">
    <property type="protein sequence ID" value="KAG9351628.1"/>
    <property type="molecule type" value="Genomic_DNA"/>
</dbReference>
<reference evidence="2" key="1">
    <citation type="thesis" date="2021" institute="BYU ScholarsArchive" country="Provo, UT, USA">
        <title>Applications of and Algorithms for Genome Assembly and Genomic Analyses with an Emphasis on Marine Teleosts.</title>
        <authorList>
            <person name="Pickett B.D."/>
        </authorList>
    </citation>
    <scope>NUCLEOTIDE SEQUENCE</scope>
    <source>
        <strain evidence="2">HI-2016</strain>
    </source>
</reference>
<feature type="non-terminal residue" evidence="2">
    <location>
        <position position="288"/>
    </location>
</feature>
<sequence>MVSVCSKRLVALGTQTNLTYFEYEAVNYSRLKVKAQAAVGPGPGRQAWKSSPASSVSVLHMGVHARSPFPSPHSLRSGFSSLAPHSTVIPQTATLISPPPKHPPPPAPPPPLKNTLHTWRNNCLSPLVSSVPPPDPLLLPSPLRCSLNLFSGSALAENHMLCDIIRAGNKEKESKREGEGKIGLTAPSPHLLSGSSWNTLAGNQGVNSRLQATSMLNIPPHLPSPPTCLGPRQEAVSQEQEVKRLLSGGPVPNTIVATLSLVLRQSRRHRKRKQSPLHRTAQRTDQAA</sequence>